<sequence length="66" mass="7689">MTIDKSLKVKSGVVRSRNVLTRAERVEKLQEADRWQKGDKILGMPKVRVIKISLKKKKKVKKEDDK</sequence>
<name>A0A518DT49_9BACT</name>
<keyword evidence="2" id="KW-1185">Reference proteome</keyword>
<dbReference type="RefSeq" id="WP_145053766.1">
    <property type="nucleotide sequence ID" value="NZ_CP036433.1"/>
</dbReference>
<dbReference type="OrthoDB" id="291303at2"/>
<protein>
    <recommendedName>
        <fullName evidence="3">Small basic protein</fullName>
    </recommendedName>
</protein>
<dbReference type="NCBIfam" id="TIGR04137">
    <property type="entry name" value="Chlam_Ver_rRNA"/>
    <property type="match status" value="1"/>
</dbReference>
<proteinExistence type="predicted"/>
<reference evidence="1 2" key="1">
    <citation type="submission" date="2019-02" db="EMBL/GenBank/DDBJ databases">
        <title>Deep-cultivation of Planctomycetes and their phenomic and genomic characterization uncovers novel biology.</title>
        <authorList>
            <person name="Wiegand S."/>
            <person name="Jogler M."/>
            <person name="Boedeker C."/>
            <person name="Pinto D."/>
            <person name="Vollmers J."/>
            <person name="Rivas-Marin E."/>
            <person name="Kohn T."/>
            <person name="Peeters S.H."/>
            <person name="Heuer A."/>
            <person name="Rast P."/>
            <person name="Oberbeckmann S."/>
            <person name="Bunk B."/>
            <person name="Jeske O."/>
            <person name="Meyerdierks A."/>
            <person name="Storesund J.E."/>
            <person name="Kallscheuer N."/>
            <person name="Luecker S."/>
            <person name="Lage O.M."/>
            <person name="Pohl T."/>
            <person name="Merkel B.J."/>
            <person name="Hornburger P."/>
            <person name="Mueller R.-W."/>
            <person name="Bruemmer F."/>
            <person name="Labrenz M."/>
            <person name="Spormann A.M."/>
            <person name="Op den Camp H."/>
            <person name="Overmann J."/>
            <person name="Amann R."/>
            <person name="Jetten M.S.M."/>
            <person name="Mascher T."/>
            <person name="Medema M.H."/>
            <person name="Devos D.P."/>
            <person name="Kaster A.-K."/>
            <person name="Ovreas L."/>
            <person name="Rohde M."/>
            <person name="Galperin M.Y."/>
            <person name="Jogler C."/>
        </authorList>
    </citation>
    <scope>NUCLEOTIDE SEQUENCE [LARGE SCALE GENOMIC DNA]</scope>
    <source>
        <strain evidence="1 2">Pla85_3_4</strain>
    </source>
</reference>
<evidence type="ECO:0000313" key="2">
    <source>
        <dbReference type="Proteomes" id="UP000317648"/>
    </source>
</evidence>
<organism evidence="1 2">
    <name type="scientific">Lignipirellula cremea</name>
    <dbReference type="NCBI Taxonomy" id="2528010"/>
    <lineage>
        <taxon>Bacteria</taxon>
        <taxon>Pseudomonadati</taxon>
        <taxon>Planctomycetota</taxon>
        <taxon>Planctomycetia</taxon>
        <taxon>Pirellulales</taxon>
        <taxon>Pirellulaceae</taxon>
        <taxon>Lignipirellula</taxon>
    </lineage>
</organism>
<evidence type="ECO:0000313" key="1">
    <source>
        <dbReference type="EMBL" id="QDU94978.1"/>
    </source>
</evidence>
<dbReference type="InterPro" id="IPR026405">
    <property type="entry name" value="Chlam/Ver/Plancto_rRNA"/>
</dbReference>
<dbReference type="AlphaFoldDB" id="A0A518DT49"/>
<evidence type="ECO:0008006" key="3">
    <source>
        <dbReference type="Google" id="ProtNLM"/>
    </source>
</evidence>
<dbReference type="EMBL" id="CP036433">
    <property type="protein sequence ID" value="QDU94978.1"/>
    <property type="molecule type" value="Genomic_DNA"/>
</dbReference>
<accession>A0A518DT49</accession>
<dbReference type="KEGG" id="lcre:Pla8534_27870"/>
<gene>
    <name evidence="1" type="ORF">Pla8534_27870</name>
</gene>
<dbReference type="Proteomes" id="UP000317648">
    <property type="component" value="Chromosome"/>
</dbReference>